<accession>A0A7S1A692</accession>
<gene>
    <name evidence="3" type="ORF">NSCI0253_LOCUS17593</name>
</gene>
<feature type="coiled-coil region" evidence="1">
    <location>
        <begin position="247"/>
        <end position="295"/>
    </location>
</feature>
<evidence type="ECO:0000256" key="2">
    <source>
        <dbReference type="SAM" id="MobiDB-lite"/>
    </source>
</evidence>
<protein>
    <submittedName>
        <fullName evidence="3">Uncharacterized protein</fullName>
    </submittedName>
</protein>
<keyword evidence="1" id="KW-0175">Coiled coil</keyword>
<dbReference type="EMBL" id="HBFQ01024856">
    <property type="protein sequence ID" value="CAD8843245.1"/>
    <property type="molecule type" value="Transcribed_RNA"/>
</dbReference>
<proteinExistence type="predicted"/>
<evidence type="ECO:0000313" key="3">
    <source>
        <dbReference type="EMBL" id="CAD8843245.1"/>
    </source>
</evidence>
<evidence type="ECO:0000256" key="1">
    <source>
        <dbReference type="SAM" id="Coils"/>
    </source>
</evidence>
<reference evidence="3" key="1">
    <citation type="submission" date="2021-01" db="EMBL/GenBank/DDBJ databases">
        <authorList>
            <person name="Corre E."/>
            <person name="Pelletier E."/>
            <person name="Niang G."/>
            <person name="Scheremetjew M."/>
            <person name="Finn R."/>
            <person name="Kale V."/>
            <person name="Holt S."/>
            <person name="Cochrane G."/>
            <person name="Meng A."/>
            <person name="Brown T."/>
            <person name="Cohen L."/>
        </authorList>
    </citation>
    <scope>NUCLEOTIDE SEQUENCE</scope>
</reference>
<feature type="region of interest" description="Disordered" evidence="2">
    <location>
        <begin position="384"/>
        <end position="405"/>
    </location>
</feature>
<organism evidence="3">
    <name type="scientific">Noctiluca scintillans</name>
    <name type="common">Sea sparkle</name>
    <name type="synonym">Red tide dinoflagellate</name>
    <dbReference type="NCBI Taxonomy" id="2966"/>
    <lineage>
        <taxon>Eukaryota</taxon>
        <taxon>Sar</taxon>
        <taxon>Alveolata</taxon>
        <taxon>Dinophyceae</taxon>
        <taxon>Noctilucales</taxon>
        <taxon>Noctilucaceae</taxon>
        <taxon>Noctiluca</taxon>
    </lineage>
</organism>
<sequence length="405" mass="44665">MPSKGSKRSAAASGVTDFTQRKALKNSSILKKCSSVVAVLSETDEFPEAVKTLLVNSLPLSLGVPKDQRQEVQHMAVNMIGDALTKIEERFAERIVEAEAEVQTVTAEHTRCESFRQEAERSQAAMKEALFARQTANIAEEAALQRAELEVGRAHVSLERSVQERDEAISNKAKLEERSASVYTPLKDGLVKGKRAITALLALGRQFRFDDTMMQALSVASGKDVTVRSTFDSLVQKQFEDSVAARLLELSAKADALEASFAEQEAATRALERNRDELQTRLDASSDAVAQTQARCLECGTSQKSVQEEMKWCVLKLAEAIAGRDDMIRQHKEFRNGPMQAFWELQEQRTGCQTPSVDMEESSQPRLVVMGEMPRSPQCLVLLQPRDGGRRESTGSSDAAARSNV</sequence>
<name>A0A7S1A692_NOCSC</name>
<dbReference type="AlphaFoldDB" id="A0A7S1A692"/>